<evidence type="ECO:0000256" key="2">
    <source>
        <dbReference type="ARBA" id="ARBA00023125"/>
    </source>
</evidence>
<keyword evidence="1" id="KW-0805">Transcription regulation</keyword>
<dbReference type="PROSITE" id="PS01124">
    <property type="entry name" value="HTH_ARAC_FAMILY_2"/>
    <property type="match status" value="1"/>
</dbReference>
<dbReference type="InterPro" id="IPR032687">
    <property type="entry name" value="AraC-type_N"/>
</dbReference>
<dbReference type="Proteomes" id="UP001157134">
    <property type="component" value="Unassembled WGS sequence"/>
</dbReference>
<organism evidence="5 6">
    <name type="scientific">Thalassotalea loyana</name>
    <dbReference type="NCBI Taxonomy" id="280483"/>
    <lineage>
        <taxon>Bacteria</taxon>
        <taxon>Pseudomonadati</taxon>
        <taxon>Pseudomonadota</taxon>
        <taxon>Gammaproteobacteria</taxon>
        <taxon>Alteromonadales</taxon>
        <taxon>Colwelliaceae</taxon>
        <taxon>Thalassotalea</taxon>
    </lineage>
</organism>
<dbReference type="Pfam" id="PF12833">
    <property type="entry name" value="HTH_18"/>
    <property type="match status" value="1"/>
</dbReference>
<dbReference type="SMART" id="SM00342">
    <property type="entry name" value="HTH_ARAC"/>
    <property type="match status" value="1"/>
</dbReference>
<gene>
    <name evidence="5" type="primary">oruR</name>
    <name evidence="5" type="ORF">tloyanaT_14040</name>
</gene>
<comment type="caution">
    <text evidence="5">The sequence shown here is derived from an EMBL/GenBank/DDBJ whole genome shotgun (WGS) entry which is preliminary data.</text>
</comment>
<reference evidence="5 6" key="1">
    <citation type="submission" date="2023-03" db="EMBL/GenBank/DDBJ databases">
        <title>Thalassotalea loyana LMG 22536T draft genome sequence.</title>
        <authorList>
            <person name="Sawabe T."/>
        </authorList>
    </citation>
    <scope>NUCLEOTIDE SEQUENCE [LARGE SCALE GENOMIC DNA]</scope>
    <source>
        <strain evidence="5 6">LMG 22536</strain>
    </source>
</reference>
<evidence type="ECO:0000256" key="1">
    <source>
        <dbReference type="ARBA" id="ARBA00023015"/>
    </source>
</evidence>
<evidence type="ECO:0000256" key="3">
    <source>
        <dbReference type="ARBA" id="ARBA00023163"/>
    </source>
</evidence>
<accession>A0ABQ6HAJ2</accession>
<dbReference type="PANTHER" id="PTHR47894">
    <property type="entry name" value="HTH-TYPE TRANSCRIPTIONAL REGULATOR GADX"/>
    <property type="match status" value="1"/>
</dbReference>
<keyword evidence="3" id="KW-0804">Transcription</keyword>
<proteinExistence type="predicted"/>
<name>A0ABQ6HAJ2_9GAMM</name>
<dbReference type="InterPro" id="IPR009057">
    <property type="entry name" value="Homeodomain-like_sf"/>
</dbReference>
<feature type="domain" description="HTH araC/xylS-type" evidence="4">
    <location>
        <begin position="265"/>
        <end position="344"/>
    </location>
</feature>
<dbReference type="Pfam" id="PF12625">
    <property type="entry name" value="Arabinose_bd"/>
    <property type="match status" value="1"/>
</dbReference>
<sequence>MDKTRNVAITNDLLPSIHPSYARIMCAYIQNKGYDIDKLFIGSTLNWQNLLDQQGFISLAQFRALVLNALQLTQKPWLGVEMAKQLQVSVHGALGYGAVAAPTVKDAFKLIEQAMTTRISLLGFEYVETNVGARFHVDEFVPLAALSQVVYPMLIGAFCDIIEKTTGSHAQQVKVFLPYPQPAWFKQYQIQFPQLTFSFDSESFYIDIPASLLSMHSLTADNFAYRNAQRECLQLLKSKEQGGALSEQIKRRLFSMSPMTPQQAQISQDLGISVRTLIRKLKMENTSFQKIVDEVRTELACWELQNTEQPIDDIADRVGFIDTSNFSRVFKRWMGITPSQFRRQSK</sequence>
<keyword evidence="6" id="KW-1185">Reference proteome</keyword>
<protein>
    <submittedName>
        <fullName evidence="5">AraC family transcriptional regulator</fullName>
    </submittedName>
</protein>
<evidence type="ECO:0000259" key="4">
    <source>
        <dbReference type="PROSITE" id="PS01124"/>
    </source>
</evidence>
<dbReference type="PRINTS" id="PR00032">
    <property type="entry name" value="HTHARAC"/>
</dbReference>
<dbReference type="EMBL" id="BSSV01000002">
    <property type="protein sequence ID" value="GLX85152.1"/>
    <property type="molecule type" value="Genomic_DNA"/>
</dbReference>
<keyword evidence="2" id="KW-0238">DNA-binding</keyword>
<evidence type="ECO:0000313" key="5">
    <source>
        <dbReference type="EMBL" id="GLX85152.1"/>
    </source>
</evidence>
<dbReference type="PANTHER" id="PTHR47894:SF1">
    <property type="entry name" value="HTH-TYPE TRANSCRIPTIONAL REGULATOR VQSM"/>
    <property type="match status" value="1"/>
</dbReference>
<dbReference type="InterPro" id="IPR020449">
    <property type="entry name" value="Tscrpt_reg_AraC-type_HTH"/>
</dbReference>
<dbReference type="RefSeq" id="WP_284296979.1">
    <property type="nucleotide sequence ID" value="NZ_BSSV01000002.1"/>
</dbReference>
<dbReference type="SUPFAM" id="SSF46689">
    <property type="entry name" value="Homeodomain-like"/>
    <property type="match status" value="1"/>
</dbReference>
<dbReference type="InterPro" id="IPR018060">
    <property type="entry name" value="HTH_AraC"/>
</dbReference>
<dbReference type="Gene3D" id="1.10.10.60">
    <property type="entry name" value="Homeodomain-like"/>
    <property type="match status" value="1"/>
</dbReference>
<evidence type="ECO:0000313" key="6">
    <source>
        <dbReference type="Proteomes" id="UP001157134"/>
    </source>
</evidence>